<dbReference type="EMBL" id="JAZGUE010000003">
    <property type="protein sequence ID" value="KAL2268416.1"/>
    <property type="molecule type" value="Genomic_DNA"/>
</dbReference>
<comment type="caution">
    <text evidence="1">The sequence shown here is derived from an EMBL/GenBank/DDBJ whole genome shotgun (WGS) entry which is preliminary data.</text>
</comment>
<name>A0ABR4DEY5_9PEZI</name>
<sequence length="222" mass="23907">MTFPTTKNPHRETRSAVSHQPRLISSNTRLFITTPTLPDGRTVSGFIGPLLHSSWPDRLAFGYGHIMGRLDFGSLRVLSLSLSLSLIPKGTETKQGTEVTTAGVLVSEFSTAGGSGTAGTGAAGGFSLMAEKWAWFWHGFLFRFLFCDCCAGRGLHRLRFACRAWRVLWGERTAQGLAWGKETGVEGIRIGVGQGGYASPGLLAWEHGMGLMSVLGSGKDMD</sequence>
<evidence type="ECO:0000313" key="2">
    <source>
        <dbReference type="Proteomes" id="UP001600064"/>
    </source>
</evidence>
<reference evidence="1 2" key="1">
    <citation type="journal article" date="2024" name="Commun. Biol.">
        <title>Comparative genomic analysis of thermophilic fungi reveals convergent evolutionary adaptations and gene losses.</title>
        <authorList>
            <person name="Steindorff A.S."/>
            <person name="Aguilar-Pontes M.V."/>
            <person name="Robinson A.J."/>
            <person name="Andreopoulos B."/>
            <person name="LaButti K."/>
            <person name="Kuo A."/>
            <person name="Mondo S."/>
            <person name="Riley R."/>
            <person name="Otillar R."/>
            <person name="Haridas S."/>
            <person name="Lipzen A."/>
            <person name="Grimwood J."/>
            <person name="Schmutz J."/>
            <person name="Clum A."/>
            <person name="Reid I.D."/>
            <person name="Moisan M.C."/>
            <person name="Butler G."/>
            <person name="Nguyen T.T.M."/>
            <person name="Dewar K."/>
            <person name="Conant G."/>
            <person name="Drula E."/>
            <person name="Henrissat B."/>
            <person name="Hansel C."/>
            <person name="Singer S."/>
            <person name="Hutchinson M.I."/>
            <person name="de Vries R.P."/>
            <person name="Natvig D.O."/>
            <person name="Powell A.J."/>
            <person name="Tsang A."/>
            <person name="Grigoriev I.V."/>
        </authorList>
    </citation>
    <scope>NUCLEOTIDE SEQUENCE [LARGE SCALE GENOMIC DNA]</scope>
    <source>
        <strain evidence="1 2">ATCC 22073</strain>
    </source>
</reference>
<dbReference type="Proteomes" id="UP001600064">
    <property type="component" value="Unassembled WGS sequence"/>
</dbReference>
<organism evidence="1 2">
    <name type="scientific">Remersonia thermophila</name>
    <dbReference type="NCBI Taxonomy" id="72144"/>
    <lineage>
        <taxon>Eukaryota</taxon>
        <taxon>Fungi</taxon>
        <taxon>Dikarya</taxon>
        <taxon>Ascomycota</taxon>
        <taxon>Pezizomycotina</taxon>
        <taxon>Sordariomycetes</taxon>
        <taxon>Sordariomycetidae</taxon>
        <taxon>Sordariales</taxon>
        <taxon>Sordariales incertae sedis</taxon>
        <taxon>Remersonia</taxon>
    </lineage>
</organism>
<protein>
    <submittedName>
        <fullName evidence="1">Uncharacterized protein</fullName>
    </submittedName>
</protein>
<proteinExistence type="predicted"/>
<dbReference type="GeneID" id="98124265"/>
<accession>A0ABR4DEY5</accession>
<keyword evidence="2" id="KW-1185">Reference proteome</keyword>
<dbReference type="RefSeq" id="XP_070867140.1">
    <property type="nucleotide sequence ID" value="XM_071009621.1"/>
</dbReference>
<evidence type="ECO:0000313" key="1">
    <source>
        <dbReference type="EMBL" id="KAL2268416.1"/>
    </source>
</evidence>
<gene>
    <name evidence="1" type="ORF">VTJ83DRAFT_3262</name>
</gene>